<proteinExistence type="predicted"/>
<dbReference type="InterPro" id="IPR023296">
    <property type="entry name" value="Glyco_hydro_beta-prop_sf"/>
</dbReference>
<dbReference type="Proteomes" id="UP001055117">
    <property type="component" value="Unassembled WGS sequence"/>
</dbReference>
<evidence type="ECO:0000313" key="3">
    <source>
        <dbReference type="Proteomes" id="UP001055117"/>
    </source>
</evidence>
<dbReference type="SUPFAM" id="SSF75005">
    <property type="entry name" value="Arabinanase/levansucrase/invertase"/>
    <property type="match status" value="1"/>
</dbReference>
<dbReference type="Gene3D" id="2.115.10.20">
    <property type="entry name" value="Glycosyl hydrolase domain, family 43"/>
    <property type="match status" value="1"/>
</dbReference>
<sequence length="503" mass="54468">MRLRLRLDGRRPRLWQAQLLRRVAGLPGVEAIEIDARPGSDVWPANADLLFSLESLIHRLPRSGASAPADLSAWPQAGRARPDLILDLCGDVESEAADAIWRLTFDGCAGEAGLLASLLDGRAPGIAFSDGSRVVASGRTGTERRGVMLTSFDDALFRTVSLLSAAVAGRREPSPIRADADAPPAELPAREILARTGRILAHAIAQRLYHLCYHAPHWRVGWRRLAGGPDVIDLRRHPDAGWTTLPDDGRRFYADPFPLDHRGETWLFVEDYVHALAKGIVSAVRVGSDGPIGVPVPVLEEAHHLSYPFVFVRDGEAWMVPETGSAGTIELYRATAFPGGWVKEATLVSGVVASDATLVEHDGLWWMFATVRDAPLGAALGSGSYSDALHLWSAPDFRGPWTPHAHNPVLVDVASARPAGRIVARGGALIRPIQDCTEGYGRALALARIDRLDADGYAQTVETRLTAGPAWPGTRLHTLNRSARLECIDGSARSPRLRTMLGR</sequence>
<accession>A0ABQ4QDP7</accession>
<organism evidence="2 3">
    <name type="scientific">Methylobacterium cerastii</name>
    <dbReference type="NCBI Taxonomy" id="932741"/>
    <lineage>
        <taxon>Bacteria</taxon>
        <taxon>Pseudomonadati</taxon>
        <taxon>Pseudomonadota</taxon>
        <taxon>Alphaproteobacteria</taxon>
        <taxon>Hyphomicrobiales</taxon>
        <taxon>Methylobacteriaceae</taxon>
        <taxon>Methylobacterium</taxon>
    </lineage>
</organism>
<dbReference type="InterPro" id="IPR056442">
    <property type="entry name" value="GINT1_N"/>
</dbReference>
<name>A0ABQ4QDP7_9HYPH</name>
<evidence type="ECO:0000313" key="2">
    <source>
        <dbReference type="EMBL" id="GJD43336.1"/>
    </source>
</evidence>
<comment type="caution">
    <text evidence="2">The sequence shown here is derived from an EMBL/GenBank/DDBJ whole genome shotgun (WGS) entry which is preliminary data.</text>
</comment>
<gene>
    <name evidence="2" type="ORF">AFCDBAGC_1188</name>
</gene>
<reference evidence="2 3" key="1">
    <citation type="journal article" date="2021" name="Front. Microbiol.">
        <title>Comprehensive Comparative Genomics and Phenotyping of Methylobacterium Species.</title>
        <authorList>
            <person name="Alessa O."/>
            <person name="Ogura Y."/>
            <person name="Fujitani Y."/>
            <person name="Takami H."/>
            <person name="Hayashi T."/>
            <person name="Sahin N."/>
            <person name="Tani A."/>
        </authorList>
    </citation>
    <scope>NUCLEOTIDE SEQUENCE [LARGE SCALE GENOMIC DNA]</scope>
    <source>
        <strain evidence="2 3">DSM 23679</strain>
    </source>
</reference>
<evidence type="ECO:0000259" key="1">
    <source>
        <dbReference type="Pfam" id="PF24793"/>
    </source>
</evidence>
<dbReference type="RefSeq" id="WP_147828176.1">
    <property type="nucleotide sequence ID" value="NZ_BPQG01000011.1"/>
</dbReference>
<protein>
    <recommendedName>
        <fullName evidence="1">Glucosamine inositolphosphorylceramide transferase 1 N-terminal domain-containing protein</fullName>
    </recommendedName>
</protein>
<dbReference type="EMBL" id="BPQG01000011">
    <property type="protein sequence ID" value="GJD43336.1"/>
    <property type="molecule type" value="Genomic_DNA"/>
</dbReference>
<keyword evidence="3" id="KW-1185">Reference proteome</keyword>
<dbReference type="Pfam" id="PF24793">
    <property type="entry name" value="GINT1_N"/>
    <property type="match status" value="1"/>
</dbReference>
<feature type="domain" description="Glucosamine inositolphosphorylceramide transferase 1 N-terminal" evidence="1">
    <location>
        <begin position="251"/>
        <end position="480"/>
    </location>
</feature>